<sequence>MRLLIDGAMVWDGTGAKPFAGKVLIEGERIAAVAPQAENVASDGAERLDAAGKFLMPGMVEGHAHLSFVDTPRGTALGELPPEDHALLTMDAARKLFGAGFTSACSAAAAKIRLDVAVRDAIDRGVIDGPRLLAASPELTVTGGLGDGRKLHLHQDSFGVAVDGPDEVRRMARLCLREGVDMIKLNISGELGTDSAPAIAAVMTDAEVAAGVEAAHTAGRRAAAHARASDSVKRALRHGVDVIYHCDYADEEALDGLEAAKDRVFTGPAIGLTVSRLESLRGDNTAEGRRWLERMTPQFEATCKVHHEMRRRGIRVVVGGDYGFAANPQGTNARDLEHFVTHFGFSPSEALQAATRTGGEIMRRGHELGLVRQGYLADLLLIDGDPLKDIRVLQDKKRFAFIMKDGVRYVPCQGAPHVRRLH</sequence>
<dbReference type="OrthoDB" id="9766983at2"/>
<reference evidence="2 3" key="1">
    <citation type="submission" date="2019-07" db="EMBL/GenBank/DDBJ databases">
        <title>Whole genome shotgun sequence of Reyranella soli NBRC 108950.</title>
        <authorList>
            <person name="Hosoyama A."/>
            <person name="Uohara A."/>
            <person name="Ohji S."/>
            <person name="Ichikawa N."/>
        </authorList>
    </citation>
    <scope>NUCLEOTIDE SEQUENCE [LARGE SCALE GENOMIC DNA]</scope>
    <source>
        <strain evidence="2 3">NBRC 108950</strain>
    </source>
</reference>
<dbReference type="InterPro" id="IPR011059">
    <property type="entry name" value="Metal-dep_hydrolase_composite"/>
</dbReference>
<organism evidence="2 3">
    <name type="scientific">Reyranella soli</name>
    <dbReference type="NCBI Taxonomy" id="1230389"/>
    <lineage>
        <taxon>Bacteria</taxon>
        <taxon>Pseudomonadati</taxon>
        <taxon>Pseudomonadota</taxon>
        <taxon>Alphaproteobacteria</taxon>
        <taxon>Hyphomicrobiales</taxon>
        <taxon>Reyranellaceae</taxon>
        <taxon>Reyranella</taxon>
    </lineage>
</organism>
<dbReference type="GO" id="GO:0016810">
    <property type="term" value="F:hydrolase activity, acting on carbon-nitrogen (but not peptide) bonds"/>
    <property type="evidence" value="ECO:0007669"/>
    <property type="project" value="InterPro"/>
</dbReference>
<dbReference type="Gene3D" id="3.20.20.140">
    <property type="entry name" value="Metal-dependent hydrolases"/>
    <property type="match status" value="1"/>
</dbReference>
<dbReference type="AlphaFoldDB" id="A0A512NFI3"/>
<evidence type="ECO:0000259" key="1">
    <source>
        <dbReference type="Pfam" id="PF01979"/>
    </source>
</evidence>
<accession>A0A512NFI3</accession>
<dbReference type="Gene3D" id="2.30.40.10">
    <property type="entry name" value="Urease, subunit C, domain 1"/>
    <property type="match status" value="1"/>
</dbReference>
<dbReference type="Proteomes" id="UP000321058">
    <property type="component" value="Unassembled WGS sequence"/>
</dbReference>
<evidence type="ECO:0000313" key="2">
    <source>
        <dbReference type="EMBL" id="GEP57709.1"/>
    </source>
</evidence>
<name>A0A512NFI3_9HYPH</name>
<feature type="domain" description="Amidohydrolase-related" evidence="1">
    <location>
        <begin position="54"/>
        <end position="406"/>
    </location>
</feature>
<proteinExistence type="predicted"/>
<gene>
    <name evidence="2" type="ORF">RSO01_48750</name>
</gene>
<evidence type="ECO:0000313" key="3">
    <source>
        <dbReference type="Proteomes" id="UP000321058"/>
    </source>
</evidence>
<dbReference type="InterPro" id="IPR051781">
    <property type="entry name" value="Metallo-dep_Hydrolase"/>
</dbReference>
<dbReference type="InterPro" id="IPR032466">
    <property type="entry name" value="Metal_Hydrolase"/>
</dbReference>
<dbReference type="PANTHER" id="PTHR43135:SF3">
    <property type="entry name" value="ALPHA-D-RIBOSE 1-METHYLPHOSPHONATE 5-TRIPHOSPHATE DIPHOSPHATASE"/>
    <property type="match status" value="1"/>
</dbReference>
<protein>
    <submittedName>
        <fullName evidence="2">Xaa-Pro dipeptidase</fullName>
    </submittedName>
</protein>
<keyword evidence="3" id="KW-1185">Reference proteome</keyword>
<dbReference type="InterPro" id="IPR006680">
    <property type="entry name" value="Amidohydro-rel"/>
</dbReference>
<dbReference type="SUPFAM" id="SSF51556">
    <property type="entry name" value="Metallo-dependent hydrolases"/>
    <property type="match status" value="1"/>
</dbReference>
<dbReference type="PANTHER" id="PTHR43135">
    <property type="entry name" value="ALPHA-D-RIBOSE 1-METHYLPHOSPHONATE 5-TRIPHOSPHATE DIPHOSPHATASE"/>
    <property type="match status" value="1"/>
</dbReference>
<dbReference type="SUPFAM" id="SSF51338">
    <property type="entry name" value="Composite domain of metallo-dependent hydrolases"/>
    <property type="match status" value="1"/>
</dbReference>
<dbReference type="Pfam" id="PF01979">
    <property type="entry name" value="Amidohydro_1"/>
    <property type="match status" value="1"/>
</dbReference>
<dbReference type="EMBL" id="BKAJ01000085">
    <property type="protein sequence ID" value="GEP57709.1"/>
    <property type="molecule type" value="Genomic_DNA"/>
</dbReference>
<dbReference type="RefSeq" id="WP_147152257.1">
    <property type="nucleotide sequence ID" value="NZ_BKAJ01000085.1"/>
</dbReference>
<comment type="caution">
    <text evidence="2">The sequence shown here is derived from an EMBL/GenBank/DDBJ whole genome shotgun (WGS) entry which is preliminary data.</text>
</comment>